<dbReference type="GO" id="GO:0043531">
    <property type="term" value="F:ADP binding"/>
    <property type="evidence" value="ECO:0007669"/>
    <property type="project" value="InterPro"/>
</dbReference>
<dbReference type="OrthoDB" id="998111at2759"/>
<dbReference type="Gramene" id="OMO99153">
    <property type="protein sequence ID" value="OMO99153"/>
    <property type="gene ID" value="CCACVL1_03903"/>
</dbReference>
<comment type="caution">
    <text evidence="8">The sequence shown here is derived from an EMBL/GenBank/DDBJ whole genome shotgun (WGS) entry which is preliminary data.</text>
</comment>
<dbReference type="Gene3D" id="3.40.50.300">
    <property type="entry name" value="P-loop containing nucleotide triphosphate hydrolases"/>
    <property type="match status" value="1"/>
</dbReference>
<keyword evidence="9" id="KW-1185">Reference proteome</keyword>
<keyword evidence="6" id="KW-0067">ATP-binding</keyword>
<organism evidence="8 9">
    <name type="scientific">Corchorus capsularis</name>
    <name type="common">Jute</name>
    <dbReference type="NCBI Taxonomy" id="210143"/>
    <lineage>
        <taxon>Eukaryota</taxon>
        <taxon>Viridiplantae</taxon>
        <taxon>Streptophyta</taxon>
        <taxon>Embryophyta</taxon>
        <taxon>Tracheophyta</taxon>
        <taxon>Spermatophyta</taxon>
        <taxon>Magnoliopsida</taxon>
        <taxon>eudicotyledons</taxon>
        <taxon>Gunneridae</taxon>
        <taxon>Pentapetalae</taxon>
        <taxon>rosids</taxon>
        <taxon>malvids</taxon>
        <taxon>Malvales</taxon>
        <taxon>Malvaceae</taxon>
        <taxon>Grewioideae</taxon>
        <taxon>Apeibeae</taxon>
        <taxon>Corchorus</taxon>
    </lineage>
</organism>
<keyword evidence="2" id="KW-0433">Leucine-rich repeat</keyword>
<dbReference type="STRING" id="210143.A0A1R3JWC5"/>
<protein>
    <submittedName>
        <fullName evidence="8">Disease resistance protein</fullName>
    </submittedName>
</protein>
<dbReference type="GO" id="GO:0005524">
    <property type="term" value="F:ATP binding"/>
    <property type="evidence" value="ECO:0007669"/>
    <property type="project" value="UniProtKB-KW"/>
</dbReference>
<dbReference type="InterPro" id="IPR050905">
    <property type="entry name" value="Plant_NBS-LRR"/>
</dbReference>
<dbReference type="PRINTS" id="PR00364">
    <property type="entry name" value="DISEASERSIST"/>
</dbReference>
<dbReference type="InterPro" id="IPR002182">
    <property type="entry name" value="NB-ARC"/>
</dbReference>
<dbReference type="Gene3D" id="1.10.10.10">
    <property type="entry name" value="Winged helix-like DNA-binding domain superfamily/Winged helix DNA-binding domain"/>
    <property type="match status" value="1"/>
</dbReference>
<keyword evidence="4" id="KW-0547">Nucleotide-binding</keyword>
<evidence type="ECO:0000256" key="1">
    <source>
        <dbReference type="ARBA" id="ARBA00008894"/>
    </source>
</evidence>
<dbReference type="OMA" id="WITRECE"/>
<proteinExistence type="inferred from homology"/>
<evidence type="ECO:0000256" key="2">
    <source>
        <dbReference type="ARBA" id="ARBA00022614"/>
    </source>
</evidence>
<name>A0A1R3JWC5_COCAP</name>
<keyword evidence="3" id="KW-0677">Repeat</keyword>
<dbReference type="SUPFAM" id="SSF52058">
    <property type="entry name" value="L domain-like"/>
    <property type="match status" value="1"/>
</dbReference>
<evidence type="ECO:0000313" key="8">
    <source>
        <dbReference type="EMBL" id="OMO99153.1"/>
    </source>
</evidence>
<dbReference type="FunFam" id="1.10.8.430:FF:000003">
    <property type="entry name" value="Probable disease resistance protein At5g66910"/>
    <property type="match status" value="1"/>
</dbReference>
<reference evidence="8 9" key="1">
    <citation type="submission" date="2013-09" db="EMBL/GenBank/DDBJ databases">
        <title>Corchorus capsularis genome sequencing.</title>
        <authorList>
            <person name="Alam M."/>
            <person name="Haque M.S."/>
            <person name="Islam M.S."/>
            <person name="Emdad E.M."/>
            <person name="Islam M.M."/>
            <person name="Ahmed B."/>
            <person name="Halim A."/>
            <person name="Hossen Q.M.M."/>
            <person name="Hossain M.Z."/>
            <person name="Ahmed R."/>
            <person name="Khan M.M."/>
            <person name="Islam R."/>
            <person name="Rashid M.M."/>
            <person name="Khan S.A."/>
            <person name="Rahman M.S."/>
            <person name="Alam M."/>
        </authorList>
    </citation>
    <scope>NUCLEOTIDE SEQUENCE [LARGE SCALE GENOMIC DNA]</scope>
    <source>
        <strain evidence="9">cv. CVL-1</strain>
        <tissue evidence="8">Whole seedling</tissue>
    </source>
</reference>
<accession>A0A1R3JWC5</accession>
<dbReference type="AlphaFoldDB" id="A0A1R3JWC5"/>
<evidence type="ECO:0000259" key="7">
    <source>
        <dbReference type="Pfam" id="PF00931"/>
    </source>
</evidence>
<feature type="domain" description="NB-ARC" evidence="7">
    <location>
        <begin position="6"/>
        <end position="70"/>
    </location>
</feature>
<keyword evidence="5" id="KW-0611">Plant defense</keyword>
<evidence type="ECO:0000256" key="4">
    <source>
        <dbReference type="ARBA" id="ARBA00022741"/>
    </source>
</evidence>
<dbReference type="Gene3D" id="3.80.10.10">
    <property type="entry name" value="Ribonuclease Inhibitor"/>
    <property type="match status" value="1"/>
</dbReference>
<comment type="similarity">
    <text evidence="1">Belongs to the disease resistance NB-LRR family.</text>
</comment>
<dbReference type="InterPro" id="IPR027417">
    <property type="entry name" value="P-loop_NTPase"/>
</dbReference>
<evidence type="ECO:0000256" key="5">
    <source>
        <dbReference type="ARBA" id="ARBA00022821"/>
    </source>
</evidence>
<evidence type="ECO:0000256" key="6">
    <source>
        <dbReference type="ARBA" id="ARBA00022840"/>
    </source>
</evidence>
<sequence>MSVTFFVDDIWKEIDWKTIGIPVGSAHHEGCKVLLTTRSEEVCIRMNCQEKIKLSILSEDEAWDLFKDKADLKDYASLQPGIIDVAKEVARECKGLPLAIVIVGKSLKIYKSPGEWRAALERLKDSTHLDDGDDFEEIYSCLQLSYDFLKVKNIQSCFLLCSLFPEDADIDVEELIICGIGQGLYSNIYSIDDKRREIRVALTKLQKCGLLMESHRIDQSCVRMHDVVRDFAHWITLRGGNKFLVEDGLAELVSASPMIESFRVCTVIALWNTKIKSLPDKLEFSELKILILEEEAKGEISVLVPHKINKEDNSLSIPSTFFERMNALQVLLLRNVTFSLDALQFLPHLRALRLSSCKLINNISSLGGHEKMLNKLEILLLADTVIEELPEGLVELCTSLKSLLLRGRGYCNISPNLLSRLSSLEEIFVPVRNNVNLLELNSLSHVTALTLSIYTTNNVECFEESFVFPKLQRYSIFVNENVNCWSSYSRMLEIRDFSYSLRAFKELCCNMEVLVLNNVEKLRSLEDLVDTTPTPNGFLQELKELRIEKCRRLRWVYQVNEKRHDETRLIFPQLQRLHISECDGLEQVFDFAKETPFWLEVFLGGF</sequence>
<dbReference type="PANTHER" id="PTHR33463:SF117">
    <property type="entry name" value="CC-NBS-LRR RESISTANCE PROTEIN"/>
    <property type="match status" value="1"/>
</dbReference>
<dbReference type="InterPro" id="IPR042197">
    <property type="entry name" value="Apaf_helical"/>
</dbReference>
<dbReference type="PANTHER" id="PTHR33463">
    <property type="entry name" value="NB-ARC DOMAIN-CONTAINING PROTEIN-RELATED"/>
    <property type="match status" value="1"/>
</dbReference>
<dbReference type="GO" id="GO:0006952">
    <property type="term" value="P:defense response"/>
    <property type="evidence" value="ECO:0007669"/>
    <property type="project" value="UniProtKB-KW"/>
</dbReference>
<evidence type="ECO:0000313" key="9">
    <source>
        <dbReference type="Proteomes" id="UP000188268"/>
    </source>
</evidence>
<dbReference type="Gene3D" id="1.10.8.430">
    <property type="entry name" value="Helical domain of apoptotic protease-activating factors"/>
    <property type="match status" value="1"/>
</dbReference>
<dbReference type="InterPro" id="IPR036388">
    <property type="entry name" value="WH-like_DNA-bd_sf"/>
</dbReference>
<gene>
    <name evidence="8" type="ORF">CCACVL1_03903</name>
</gene>
<dbReference type="Pfam" id="PF00931">
    <property type="entry name" value="NB-ARC"/>
    <property type="match status" value="1"/>
</dbReference>
<evidence type="ECO:0000256" key="3">
    <source>
        <dbReference type="ARBA" id="ARBA00022737"/>
    </source>
</evidence>
<dbReference type="EMBL" id="AWWV01006926">
    <property type="protein sequence ID" value="OMO99153.1"/>
    <property type="molecule type" value="Genomic_DNA"/>
</dbReference>
<dbReference type="InterPro" id="IPR032675">
    <property type="entry name" value="LRR_dom_sf"/>
</dbReference>
<dbReference type="Proteomes" id="UP000188268">
    <property type="component" value="Unassembled WGS sequence"/>
</dbReference>
<dbReference type="SUPFAM" id="SSF52540">
    <property type="entry name" value="P-loop containing nucleoside triphosphate hydrolases"/>
    <property type="match status" value="1"/>
</dbReference>